<dbReference type="Proteomes" id="UP000800036">
    <property type="component" value="Unassembled WGS sequence"/>
</dbReference>
<reference evidence="1" key="1">
    <citation type="journal article" date="2020" name="Stud. Mycol.">
        <title>101 Dothideomycetes genomes: a test case for predicting lifestyles and emergence of pathogens.</title>
        <authorList>
            <person name="Haridas S."/>
            <person name="Albert R."/>
            <person name="Binder M."/>
            <person name="Bloem J."/>
            <person name="Labutti K."/>
            <person name="Salamov A."/>
            <person name="Andreopoulos B."/>
            <person name="Baker S."/>
            <person name="Barry K."/>
            <person name="Bills G."/>
            <person name="Bluhm B."/>
            <person name="Cannon C."/>
            <person name="Castanera R."/>
            <person name="Culley D."/>
            <person name="Daum C."/>
            <person name="Ezra D."/>
            <person name="Gonzalez J."/>
            <person name="Henrissat B."/>
            <person name="Kuo A."/>
            <person name="Liang C."/>
            <person name="Lipzen A."/>
            <person name="Lutzoni F."/>
            <person name="Magnuson J."/>
            <person name="Mondo S."/>
            <person name="Nolan M."/>
            <person name="Ohm R."/>
            <person name="Pangilinan J."/>
            <person name="Park H.-J."/>
            <person name="Ramirez L."/>
            <person name="Alfaro M."/>
            <person name="Sun H."/>
            <person name="Tritt A."/>
            <person name="Yoshinaga Y."/>
            <person name="Zwiers L.-H."/>
            <person name="Turgeon B."/>
            <person name="Goodwin S."/>
            <person name="Spatafora J."/>
            <person name="Crous P."/>
            <person name="Grigoriev I."/>
        </authorList>
    </citation>
    <scope>NUCLEOTIDE SEQUENCE</scope>
    <source>
        <strain evidence="1">CBS 107.79</strain>
    </source>
</reference>
<evidence type="ECO:0000313" key="1">
    <source>
        <dbReference type="EMBL" id="KAF1972713.1"/>
    </source>
</evidence>
<dbReference type="OrthoDB" id="5413666at2759"/>
<dbReference type="SUPFAM" id="SSF52540">
    <property type="entry name" value="P-loop containing nucleoside triphosphate hydrolases"/>
    <property type="match status" value="1"/>
</dbReference>
<dbReference type="Gene3D" id="3.40.50.300">
    <property type="entry name" value="P-loop containing nucleotide triphosphate hydrolases"/>
    <property type="match status" value="1"/>
</dbReference>
<sequence>ENVAHQVDLIRAALRRFLPSGCEPHAQQVEVVRRLVYGLGDTILVAKTGFGKSITLHAYSVLTGNITLQIIPLSKLGGEQLDAIRRYEGANLCLVTAETKHTNPSLFSAIRKGTYTHILLGPKQVISLAI</sequence>
<protein>
    <recommendedName>
        <fullName evidence="3">DEAD/DEAH box helicase domain-containing protein</fullName>
    </recommendedName>
</protein>
<accession>A0A6A5V5I4</accession>
<evidence type="ECO:0008006" key="3">
    <source>
        <dbReference type="Google" id="ProtNLM"/>
    </source>
</evidence>
<proteinExistence type="predicted"/>
<evidence type="ECO:0000313" key="2">
    <source>
        <dbReference type="Proteomes" id="UP000800036"/>
    </source>
</evidence>
<dbReference type="InterPro" id="IPR027417">
    <property type="entry name" value="P-loop_NTPase"/>
</dbReference>
<gene>
    <name evidence="1" type="ORF">BU23DRAFT_467352</name>
</gene>
<feature type="non-terminal residue" evidence="1">
    <location>
        <position position="1"/>
    </location>
</feature>
<name>A0A6A5V5I4_9PLEO</name>
<keyword evidence="2" id="KW-1185">Reference proteome</keyword>
<dbReference type="AlphaFoldDB" id="A0A6A5V5I4"/>
<organism evidence="1 2">
    <name type="scientific">Bimuria novae-zelandiae CBS 107.79</name>
    <dbReference type="NCBI Taxonomy" id="1447943"/>
    <lineage>
        <taxon>Eukaryota</taxon>
        <taxon>Fungi</taxon>
        <taxon>Dikarya</taxon>
        <taxon>Ascomycota</taxon>
        <taxon>Pezizomycotina</taxon>
        <taxon>Dothideomycetes</taxon>
        <taxon>Pleosporomycetidae</taxon>
        <taxon>Pleosporales</taxon>
        <taxon>Massarineae</taxon>
        <taxon>Didymosphaeriaceae</taxon>
        <taxon>Bimuria</taxon>
    </lineage>
</organism>
<dbReference type="EMBL" id="ML976685">
    <property type="protein sequence ID" value="KAF1972713.1"/>
    <property type="molecule type" value="Genomic_DNA"/>
</dbReference>